<proteinExistence type="predicted"/>
<dbReference type="AlphaFoldDB" id="A0A8H4K6B9"/>
<dbReference type="EMBL" id="JAADJF010000026">
    <property type="protein sequence ID" value="KAF4443588.1"/>
    <property type="molecule type" value="Genomic_DNA"/>
</dbReference>
<comment type="caution">
    <text evidence="1">The sequence shown here is derived from an EMBL/GenBank/DDBJ whole genome shotgun (WGS) entry which is preliminary data.</text>
</comment>
<evidence type="ECO:0000313" key="1">
    <source>
        <dbReference type="EMBL" id="KAF4443588.1"/>
    </source>
</evidence>
<name>A0A8H4K6B9_9HYPO</name>
<organism evidence="1 2">
    <name type="scientific">Fusarium acutatum</name>
    <dbReference type="NCBI Taxonomy" id="78861"/>
    <lineage>
        <taxon>Eukaryota</taxon>
        <taxon>Fungi</taxon>
        <taxon>Dikarya</taxon>
        <taxon>Ascomycota</taxon>
        <taxon>Pezizomycotina</taxon>
        <taxon>Sordariomycetes</taxon>
        <taxon>Hypocreomycetidae</taxon>
        <taxon>Hypocreales</taxon>
        <taxon>Nectriaceae</taxon>
        <taxon>Fusarium</taxon>
        <taxon>Fusarium fujikuroi species complex</taxon>
    </lineage>
</organism>
<protein>
    <submittedName>
        <fullName evidence="1">Uncharacterized protein</fullName>
    </submittedName>
</protein>
<gene>
    <name evidence="1" type="ORF">FACUT_1225</name>
</gene>
<accession>A0A8H4K6B9</accession>
<dbReference type="Proteomes" id="UP000536711">
    <property type="component" value="Unassembled WGS sequence"/>
</dbReference>
<dbReference type="OrthoDB" id="5591619at2759"/>
<evidence type="ECO:0000313" key="2">
    <source>
        <dbReference type="Proteomes" id="UP000536711"/>
    </source>
</evidence>
<sequence>MFGSSKSQKTPWETTDGAVEDLLQAACTLHKTVEPQPDRLGILGAGSIGVKAESVRKAIDRLKNAVLSCAAAESDGKMQYKQVESVVERLDNSNPLFVTVLERLSEVHFHHFHEIGMGIPTVVKKALGWIQGSIQACLTTLSNANKISELTQRISTVGNRLLAAVSKALAVYSNTTTPDL</sequence>
<reference evidence="1 2" key="1">
    <citation type="submission" date="2020-01" db="EMBL/GenBank/DDBJ databases">
        <title>Identification and distribution of gene clusters putatively required for synthesis of sphingolipid metabolism inhibitors in phylogenetically diverse species of the filamentous fungus Fusarium.</title>
        <authorList>
            <person name="Kim H.-S."/>
            <person name="Busman M."/>
            <person name="Brown D.W."/>
            <person name="Divon H."/>
            <person name="Uhlig S."/>
            <person name="Proctor R.H."/>
        </authorList>
    </citation>
    <scope>NUCLEOTIDE SEQUENCE [LARGE SCALE GENOMIC DNA]</scope>
    <source>
        <strain evidence="1 2">NRRL 13308</strain>
    </source>
</reference>
<keyword evidence="2" id="KW-1185">Reference proteome</keyword>